<sequence>MTCPEPDRSPAGQPSCLAKMMALQAWLSLNCTRLPFLIHRMTHRALRSESVCLASSAGAVFHS</sequence>
<organism evidence="1 2">
    <name type="scientific">Deinococcus oregonensis</name>
    <dbReference type="NCBI Taxonomy" id="1805970"/>
    <lineage>
        <taxon>Bacteria</taxon>
        <taxon>Thermotogati</taxon>
        <taxon>Deinococcota</taxon>
        <taxon>Deinococci</taxon>
        <taxon>Deinococcales</taxon>
        <taxon>Deinococcaceae</taxon>
        <taxon>Deinococcus</taxon>
    </lineage>
</organism>
<keyword evidence="2" id="KW-1185">Reference proteome</keyword>
<dbReference type="RefSeq" id="WP_380011380.1">
    <property type="nucleotide sequence ID" value="NZ_JBHLYR010000045.1"/>
</dbReference>
<accession>A0ABV6B3Y9</accession>
<reference evidence="1 2" key="1">
    <citation type="submission" date="2024-09" db="EMBL/GenBank/DDBJ databases">
        <authorList>
            <person name="Sun Q."/>
            <person name="Mori K."/>
        </authorList>
    </citation>
    <scope>NUCLEOTIDE SEQUENCE [LARGE SCALE GENOMIC DNA]</scope>
    <source>
        <strain evidence="1 2">JCM 13503</strain>
    </source>
</reference>
<proteinExistence type="predicted"/>
<evidence type="ECO:0000313" key="1">
    <source>
        <dbReference type="EMBL" id="MFB9993141.1"/>
    </source>
</evidence>
<gene>
    <name evidence="1" type="ORF">ACFFLM_14305</name>
</gene>
<protein>
    <submittedName>
        <fullName evidence="1">Uncharacterized protein</fullName>
    </submittedName>
</protein>
<evidence type="ECO:0000313" key="2">
    <source>
        <dbReference type="Proteomes" id="UP001589733"/>
    </source>
</evidence>
<comment type="caution">
    <text evidence="1">The sequence shown here is derived from an EMBL/GenBank/DDBJ whole genome shotgun (WGS) entry which is preliminary data.</text>
</comment>
<name>A0ABV6B3Y9_9DEIO</name>
<dbReference type="Proteomes" id="UP001589733">
    <property type="component" value="Unassembled WGS sequence"/>
</dbReference>
<dbReference type="EMBL" id="JBHLYR010000045">
    <property type="protein sequence ID" value="MFB9993141.1"/>
    <property type="molecule type" value="Genomic_DNA"/>
</dbReference>